<dbReference type="EMBL" id="OW152829">
    <property type="protein sequence ID" value="CAH2047247.1"/>
    <property type="molecule type" value="Genomic_DNA"/>
</dbReference>
<accession>A0ABN8I6N2</accession>
<evidence type="ECO:0000313" key="1">
    <source>
        <dbReference type="EMBL" id="CAH2047247.1"/>
    </source>
</evidence>
<keyword evidence="2" id="KW-1185">Reference proteome</keyword>
<sequence length="163" mass="17916">MSGPAARTHAHRLRAVLVARRAPHARLRRARNAEGVWHAAPVRRARGPRRAPYQWTPATRSRSAFIHGGRVNGVRAGRPRSAGVAHVREEMARRRGGGRRRAKSAARTSVVRRAACTAAWARRLGATRQPAGHFLRAESRAAFAPHRGTVLAMPQLDARHALP</sequence>
<reference evidence="1" key="1">
    <citation type="submission" date="2022-03" db="EMBL/GenBank/DDBJ databases">
        <authorList>
            <person name="Martin H S."/>
        </authorList>
    </citation>
    <scope>NUCLEOTIDE SEQUENCE</scope>
</reference>
<dbReference type="Proteomes" id="UP000837857">
    <property type="component" value="Chromosome 17"/>
</dbReference>
<name>A0ABN8I6N2_9NEOP</name>
<gene>
    <name evidence="1" type="ORF">IPOD504_LOCUS5685</name>
</gene>
<evidence type="ECO:0000313" key="2">
    <source>
        <dbReference type="Proteomes" id="UP000837857"/>
    </source>
</evidence>
<protein>
    <submittedName>
        <fullName evidence="1">Uncharacterized protein</fullName>
    </submittedName>
</protein>
<proteinExistence type="predicted"/>
<feature type="non-terminal residue" evidence="1">
    <location>
        <position position="1"/>
    </location>
</feature>
<organism evidence="1 2">
    <name type="scientific">Iphiclides podalirius</name>
    <name type="common">scarce swallowtail</name>
    <dbReference type="NCBI Taxonomy" id="110791"/>
    <lineage>
        <taxon>Eukaryota</taxon>
        <taxon>Metazoa</taxon>
        <taxon>Ecdysozoa</taxon>
        <taxon>Arthropoda</taxon>
        <taxon>Hexapoda</taxon>
        <taxon>Insecta</taxon>
        <taxon>Pterygota</taxon>
        <taxon>Neoptera</taxon>
        <taxon>Endopterygota</taxon>
        <taxon>Lepidoptera</taxon>
        <taxon>Glossata</taxon>
        <taxon>Ditrysia</taxon>
        <taxon>Papilionoidea</taxon>
        <taxon>Papilionidae</taxon>
        <taxon>Papilioninae</taxon>
        <taxon>Iphiclides</taxon>
    </lineage>
</organism>